<dbReference type="Gene3D" id="3.20.110.10">
    <property type="entry name" value="Glycoside hydrolase 38, N terminal domain"/>
    <property type="match status" value="2"/>
</dbReference>
<evidence type="ECO:0000256" key="7">
    <source>
        <dbReference type="ARBA" id="ARBA00023157"/>
    </source>
</evidence>
<keyword evidence="7" id="KW-1015">Disulfide bond</keyword>
<dbReference type="SUPFAM" id="SSF88713">
    <property type="entry name" value="Glycoside hydrolase/deacetylase"/>
    <property type="match status" value="2"/>
</dbReference>
<dbReference type="Gene3D" id="2.70.98.30">
    <property type="entry name" value="Golgi alpha-mannosidase II, domain 4"/>
    <property type="match status" value="1"/>
</dbReference>
<dbReference type="Gene3D" id="1.20.1270.50">
    <property type="entry name" value="Glycoside hydrolase family 38, central domain"/>
    <property type="match status" value="2"/>
</dbReference>
<dbReference type="InterPro" id="IPR037094">
    <property type="entry name" value="Glyco_hydro_38_cen_sf"/>
</dbReference>
<name>A0A8J9YLA6_9NEOP</name>
<evidence type="ECO:0000256" key="9">
    <source>
        <dbReference type="ARBA" id="ARBA00023295"/>
    </source>
</evidence>
<evidence type="ECO:0000256" key="6">
    <source>
        <dbReference type="ARBA" id="ARBA00022833"/>
    </source>
</evidence>
<dbReference type="Gene3D" id="2.60.40.1180">
    <property type="entry name" value="Golgi alpha-mannosidase II"/>
    <property type="match status" value="1"/>
</dbReference>
<dbReference type="InterPro" id="IPR041147">
    <property type="entry name" value="GH38_C"/>
</dbReference>
<dbReference type="PANTHER" id="PTHR11607">
    <property type="entry name" value="ALPHA-MANNOSIDASE"/>
    <property type="match status" value="1"/>
</dbReference>
<dbReference type="FunFam" id="2.60.40.1180:FF:000018">
    <property type="entry name" value="Alpha-mannosidase"/>
    <property type="match status" value="1"/>
</dbReference>
<dbReference type="InterPro" id="IPR011682">
    <property type="entry name" value="Glyco_hydro_38_C"/>
</dbReference>
<dbReference type="InterPro" id="IPR011330">
    <property type="entry name" value="Glyco_hydro/deAcase_b/a-brl"/>
</dbReference>
<dbReference type="Gene3D" id="2.60.40.1360">
    <property type="match status" value="1"/>
</dbReference>
<comment type="cofactor">
    <cofactor evidence="10">
        <name>Zn(2+)</name>
        <dbReference type="ChEBI" id="CHEBI:29105"/>
    </cofactor>
    <text evidence="10">Binds 1 zinc ion per subunit.</text>
</comment>
<keyword evidence="4 10" id="KW-0479">Metal-binding</keyword>
<evidence type="ECO:0000256" key="5">
    <source>
        <dbReference type="ARBA" id="ARBA00022801"/>
    </source>
</evidence>
<gene>
    <name evidence="12" type="ORF">BINO364_LOCUS15792</name>
</gene>
<dbReference type="SUPFAM" id="SSF74650">
    <property type="entry name" value="Galactose mutarotase-like"/>
    <property type="match status" value="2"/>
</dbReference>
<evidence type="ECO:0000313" key="13">
    <source>
        <dbReference type="Proteomes" id="UP000838878"/>
    </source>
</evidence>
<dbReference type="GO" id="GO:0030246">
    <property type="term" value="F:carbohydrate binding"/>
    <property type="evidence" value="ECO:0007669"/>
    <property type="project" value="InterPro"/>
</dbReference>
<dbReference type="InterPro" id="IPR000602">
    <property type="entry name" value="Glyco_hydro_38_N"/>
</dbReference>
<evidence type="ECO:0000259" key="11">
    <source>
        <dbReference type="SMART" id="SM00872"/>
    </source>
</evidence>
<dbReference type="FunFam" id="2.70.98.30:FF:000003">
    <property type="entry name" value="Alpha-mannosidase"/>
    <property type="match status" value="1"/>
</dbReference>
<dbReference type="GO" id="GO:0005764">
    <property type="term" value="C:lysosome"/>
    <property type="evidence" value="ECO:0007669"/>
    <property type="project" value="TreeGrafter"/>
</dbReference>
<evidence type="ECO:0000256" key="3">
    <source>
        <dbReference type="ARBA" id="ARBA00012752"/>
    </source>
</evidence>
<feature type="non-terminal residue" evidence="12">
    <location>
        <position position="1134"/>
    </location>
</feature>
<reference evidence="12" key="1">
    <citation type="submission" date="2021-12" db="EMBL/GenBank/DDBJ databases">
        <authorList>
            <person name="Martin H S."/>
        </authorList>
    </citation>
    <scope>NUCLEOTIDE SEQUENCE</scope>
</reference>
<dbReference type="Pfam" id="PF07748">
    <property type="entry name" value="Glyco_hydro_38C"/>
    <property type="match status" value="1"/>
</dbReference>
<dbReference type="InterPro" id="IPR028995">
    <property type="entry name" value="Glyco_hydro_57/38_cen_sf"/>
</dbReference>
<dbReference type="Pfam" id="PF17677">
    <property type="entry name" value="Glyco_hydro38C2"/>
    <property type="match status" value="1"/>
</dbReference>
<protein>
    <recommendedName>
        <fullName evidence="3 10">Alpha-mannosidase</fullName>
        <ecNumber evidence="10">3.2.1.-</ecNumber>
    </recommendedName>
</protein>
<dbReference type="Pfam" id="PF01074">
    <property type="entry name" value="Glyco_hydro_38N"/>
    <property type="match status" value="1"/>
</dbReference>
<dbReference type="GO" id="GO:0006013">
    <property type="term" value="P:mannose metabolic process"/>
    <property type="evidence" value="ECO:0007669"/>
    <property type="project" value="InterPro"/>
</dbReference>
<accession>A0A8J9YLA6</accession>
<dbReference type="Proteomes" id="UP000838878">
    <property type="component" value="Chromosome 9"/>
</dbReference>
<dbReference type="EC" id="3.2.1.-" evidence="10"/>
<dbReference type="FunFam" id="1.20.1270.50:FF:000003">
    <property type="entry name" value="Alpha-mannosidase"/>
    <property type="match status" value="1"/>
</dbReference>
<dbReference type="GO" id="GO:0004559">
    <property type="term" value="F:alpha-mannosidase activity"/>
    <property type="evidence" value="ECO:0007669"/>
    <property type="project" value="UniProtKB-EC"/>
</dbReference>
<dbReference type="SUPFAM" id="SSF88688">
    <property type="entry name" value="Families 57/38 glycoside transferase middle domain"/>
    <property type="match status" value="1"/>
</dbReference>
<evidence type="ECO:0000256" key="8">
    <source>
        <dbReference type="ARBA" id="ARBA00023180"/>
    </source>
</evidence>
<dbReference type="FunFam" id="3.20.110.10:FF:000001">
    <property type="entry name" value="Alpha-mannosidase"/>
    <property type="match status" value="1"/>
</dbReference>
<dbReference type="InterPro" id="IPR027291">
    <property type="entry name" value="Glyco_hydro_38_N_sf"/>
</dbReference>
<keyword evidence="13" id="KW-1185">Reference proteome</keyword>
<dbReference type="OrthoDB" id="2016903at2759"/>
<evidence type="ECO:0000256" key="10">
    <source>
        <dbReference type="RuleBase" id="RU361199"/>
    </source>
</evidence>
<dbReference type="InterPro" id="IPR015341">
    <property type="entry name" value="Glyco_hydro_38_cen"/>
</dbReference>
<dbReference type="Pfam" id="PF09261">
    <property type="entry name" value="Alpha-mann_mid"/>
    <property type="match status" value="1"/>
</dbReference>
<proteinExistence type="inferred from homology"/>
<evidence type="ECO:0000256" key="2">
    <source>
        <dbReference type="ARBA" id="ARBA00009792"/>
    </source>
</evidence>
<evidence type="ECO:0000256" key="4">
    <source>
        <dbReference type="ARBA" id="ARBA00022723"/>
    </source>
</evidence>
<organism evidence="12 13">
    <name type="scientific">Brenthis ino</name>
    <name type="common">lesser marbled fritillary</name>
    <dbReference type="NCBI Taxonomy" id="405034"/>
    <lineage>
        <taxon>Eukaryota</taxon>
        <taxon>Metazoa</taxon>
        <taxon>Ecdysozoa</taxon>
        <taxon>Arthropoda</taxon>
        <taxon>Hexapoda</taxon>
        <taxon>Insecta</taxon>
        <taxon>Pterygota</taxon>
        <taxon>Neoptera</taxon>
        <taxon>Endopterygota</taxon>
        <taxon>Lepidoptera</taxon>
        <taxon>Glossata</taxon>
        <taxon>Ditrysia</taxon>
        <taxon>Papilionoidea</taxon>
        <taxon>Nymphalidae</taxon>
        <taxon>Heliconiinae</taxon>
        <taxon>Argynnini</taxon>
        <taxon>Brenthis</taxon>
    </lineage>
</organism>
<feature type="domain" description="Glycoside hydrolase family 38 central" evidence="11">
    <location>
        <begin position="385"/>
        <end position="460"/>
    </location>
</feature>
<dbReference type="FunFam" id="1.20.1270.50:FF:000002">
    <property type="entry name" value="Alpha-mannosidase"/>
    <property type="match status" value="1"/>
</dbReference>
<dbReference type="EMBL" id="OV170229">
    <property type="protein sequence ID" value="CAH0730860.1"/>
    <property type="molecule type" value="Genomic_DNA"/>
</dbReference>
<comment type="similarity">
    <text evidence="2 10">Belongs to the glycosyl hydrolase 38 family.</text>
</comment>
<dbReference type="SMART" id="SM00872">
    <property type="entry name" value="Alpha-mann_mid"/>
    <property type="match status" value="1"/>
</dbReference>
<evidence type="ECO:0000256" key="1">
    <source>
        <dbReference type="ARBA" id="ARBA00000365"/>
    </source>
</evidence>
<evidence type="ECO:0000313" key="12">
    <source>
        <dbReference type="EMBL" id="CAH0730860.1"/>
    </source>
</evidence>
<keyword evidence="5 10" id="KW-0378">Hydrolase</keyword>
<dbReference type="InterPro" id="IPR013780">
    <property type="entry name" value="Glyco_hydro_b"/>
</dbReference>
<keyword evidence="8" id="KW-0325">Glycoprotein</keyword>
<keyword evidence="9 10" id="KW-0326">Glycosidase</keyword>
<comment type="catalytic activity">
    <reaction evidence="1">
        <text>Hydrolysis of terminal, non-reducing alpha-D-mannose residues in alpha-D-mannosides.</text>
        <dbReference type="EC" id="3.2.1.24"/>
    </reaction>
</comment>
<dbReference type="GO" id="GO:0046872">
    <property type="term" value="F:metal ion binding"/>
    <property type="evidence" value="ECO:0007669"/>
    <property type="project" value="UniProtKB-KW"/>
</dbReference>
<dbReference type="PANTHER" id="PTHR11607:SF3">
    <property type="entry name" value="LYSOSOMAL ALPHA-MANNOSIDASE"/>
    <property type="match status" value="1"/>
</dbReference>
<dbReference type="CDD" id="cd10810">
    <property type="entry name" value="GH38N_AMII_LAM_like"/>
    <property type="match status" value="1"/>
</dbReference>
<keyword evidence="6 10" id="KW-0862">Zinc</keyword>
<dbReference type="InterPro" id="IPR011013">
    <property type="entry name" value="Gal_mutarotase_sf_dom"/>
</dbReference>
<dbReference type="AlphaFoldDB" id="A0A8J9YLA6"/>
<dbReference type="InterPro" id="IPR050843">
    <property type="entry name" value="Glycosyl_Hydrlase_38"/>
</dbReference>
<sequence>MLLLLLIFAAGSLAVPLQDKCGYESCTQAEPGVLNVHIVPHTHDDVGWLKTVDQYYYGSRNNIQKAGVQYILDSVIKELWQDPKRRFIYVETAFFWKWWMHQSDDVRHKVDVLVRQGRLQFVGGAWSMNDEAASHYQSTIDQFTWGLRKLFETFDTCGIPRVGWQIDPFGHSREFASLLANMGYDGLFLGRIDYQDKMARLQGKNMEMLWRGDDDLGKPSDIFTGVLYNTYSPPPGFCFDILCDDEPIIDDPYSPMFNVDSRVSSFFERISQMSTAYRTNNVLVTMGDDFHYQNAGMWFRNLDKLISNNTIVTMGGDFTYQDAAMWYKNLDKLIEYANMKSAKDGLNIKLFYSTPNCYLKAVKDSNPTLPTKQDDFFPYASDPTAYWTGYFTSRPTTKYFERQGNAYLQMAKNLQVLGDLPEHNKFVLNELKSAMGVMQHHDAVTGTEKQHVADDYVRMLDAAVENSLLIARQAFSKLSQGDALKPAIFSYDRCSFNESSCPTSENSRQFVVTIYNPVGWNVLEPIRIPVKKGIYEVYAPNGDKISSQLVTIPEPVLNIPTRNSEATHEIVFIAKLHPLGIKSFYIKKISPKTKRNAEIKRKNDYYGNINDYWKNIHQQTDIEIRNIENEEENREFEEKIPFPMIIGNMEKIIIDKTDINMLKDKQDLPVGVEELERLVGEGNNLLKGNRYLGKNENYPILNEEEMRMLSDEPQLVERPDEYYVENEYLKLRVDNSTGHVTHMLLPDRTTNMRIQMNYWTGFIGDNMEPAHRSSGAYIFRPKTTIPYPLNYKTNTNIHGDIVQEIRADTHEHASSCLRIYKGLNYFEHDFVIGPIDIQDGEGKEYTVRYETNVANRGIFFTDSNGRQMLKRTLNQRPQYNVTLREPIAGNYYPVTNEIYIQDDNTRIVILTDRSQGGSSLEEGSIELMLHRRLLHDDAFGVGEALNETAKNAGLVVRGRHRLLNISPGTNEVLIERKMAIQMHLSPIVFVSNADDVTYETWIKLNNCFKGLKVLPDGVHLLTLEPWSSDKTLLLRIENYLDKSMENSTVDVDLGDIFNNLKILSVRETNLAANQWLENMTKWEWKTENDFSNNSNNYDNVNNNEKVFGKMGNDLKIQVKAKQIRTFLAKYENME</sequence>